<reference evidence="1" key="1">
    <citation type="journal article" date="2019" name="PLoS Pathog.">
        <title>Re-assessing the diversity of negative strand RNA viruses in insects.</title>
        <authorList>
            <person name="Kafer S."/>
            <person name="Paraskevopoulou S."/>
            <person name="Zirkel F."/>
            <person name="Wieseke N."/>
            <person name="Donath A."/>
            <person name="Petersen M."/>
            <person name="Jones T.C."/>
            <person name="Liu S."/>
            <person name="Zhou X."/>
            <person name="Middendorf M."/>
            <person name="Junglen S."/>
            <person name="Misof B."/>
            <person name="Drosten C."/>
        </authorList>
    </citation>
    <scope>NUCLEOTIDE SEQUENCE</scope>
    <source>
        <strain evidence="1">OKIAV167</strain>
    </source>
</reference>
<protein>
    <submittedName>
        <fullName evidence="1">Polymerase PA</fullName>
    </submittedName>
</protein>
<proteinExistence type="predicted"/>
<accession>A0A7D7IW06</accession>
<dbReference type="Pfam" id="PF00603">
    <property type="entry name" value="Flu_PA"/>
    <property type="match status" value="1"/>
</dbReference>
<organism evidence="1">
    <name type="scientific">Phasmatodean orthomyxo-related virus OKIAV167</name>
    <dbReference type="NCBI Taxonomy" id="2746280"/>
    <lineage>
        <taxon>Viruses</taxon>
        <taxon>Riboviria</taxon>
        <taxon>Orthornavirae</taxon>
        <taxon>Negarnaviricota</taxon>
        <taxon>Polyploviricotina</taxon>
        <taxon>Insthoviricetes</taxon>
        <taxon>Articulavirales</taxon>
        <taxon>Orthomyxoviridae</taxon>
    </lineage>
</organism>
<dbReference type="GO" id="GO:0003723">
    <property type="term" value="F:RNA binding"/>
    <property type="evidence" value="ECO:0007669"/>
    <property type="project" value="InterPro"/>
</dbReference>
<dbReference type="EMBL" id="MT153524">
    <property type="protein sequence ID" value="QMP82409.1"/>
    <property type="molecule type" value="Viral_cRNA"/>
</dbReference>
<evidence type="ECO:0000313" key="1">
    <source>
        <dbReference type="EMBL" id="QMP82409.1"/>
    </source>
</evidence>
<dbReference type="Gene3D" id="3.40.91.90">
    <property type="entry name" value="Influenza RNA-dependent RNA polymerase subunit PA, endonuclease domain"/>
    <property type="match status" value="1"/>
</dbReference>
<dbReference type="InterPro" id="IPR001009">
    <property type="entry name" value="PA/PA-X"/>
</dbReference>
<dbReference type="GO" id="GO:0039694">
    <property type="term" value="P:viral RNA genome replication"/>
    <property type="evidence" value="ECO:0007669"/>
    <property type="project" value="InterPro"/>
</dbReference>
<sequence length="752" mass="85282">MDKYQALISDASLYPPNFVQTFGVEGAHWSKETPRERELSLRHDMICALISNLEKTDTEFRLTIDSLKRKAEEEAGSMAKRAKTISSDGQSDIDIDDPDIDLFEEFRDPSEPEESGIGVSLFHEFQERERAYRFVLLEAMPGAERIQRQYAVRWGIQPPVQTWDLIDTVHKKFVEVKVTGNLDRALEHFQEQATLIPEHSGLIVCNPIDCTIHLGNIQPFQGAAKVINFLNARKMRMEDLNLRESDPKKSAPLHEQYFPSPYFNNLKEEWVQDWWSLRYLPDPPNYDSKGTTRLERVTAIELLDNLANTMTRDAPTMKMKYKFLPDPVVQNIISESSHDIDLCKEMSEMFLPTLTEGKVYLNTTANKGPDLLEAAREGCELVMSSKSCFSLAKVKRRAGQTSIVEGATIPNLAPALGVNQKKMATSEDIEPDMLQPEYTNIPPARCHPWLSVLMREMAQKHSLPGLPFVDLTRIEEKADHPLARAAQESTSKIIDSVSKTHAAIYMQKIINVYSRLGGSYLARQDGKSNHQSIASLPIYSTIYTPRSDGSRGTPRRAVSGLIFRGPHHAKDATDRINLIVVELLNTSANGTRYWEFMKNSIIVSNPSRTISLCIRQTAVMKVDSSHLTFIASSLFVPINTFGNLVLDDPMIHEDEDIRERVDNLLEQQGPWIIDRLVEAITTAVLGDSQSEALTALHRQTYLMLYSWNIKKKPCFSMDLKGYCDKINETLIDNPWALTLHEQFRRALERAAT</sequence>
<name>A0A7D7IW06_9ORTO</name>
<reference evidence="1" key="2">
    <citation type="submission" date="2020-03" db="EMBL/GenBank/DDBJ databases">
        <authorList>
            <person name="Kafer S."/>
            <person name="Paraskevopoulou S."/>
            <person name="Zirkel F."/>
            <person name="Wieseke N."/>
            <person name="Donath A."/>
            <person name="Petersen M."/>
            <person name="Jones T.C."/>
            <person name="Liu S."/>
            <person name="Zhou X."/>
            <person name="Middendorf M."/>
            <person name="Junglen S."/>
            <person name="Misof B."/>
            <person name="Drosten C."/>
        </authorList>
    </citation>
    <scope>NUCLEOTIDE SEQUENCE</scope>
    <source>
        <strain evidence="1">OKIAV167</strain>
    </source>
</reference>
<dbReference type="InterPro" id="IPR038372">
    <property type="entry name" value="PA/PA-X_sf"/>
</dbReference>